<dbReference type="Pfam" id="PF01755">
    <property type="entry name" value="Glyco_transf_25"/>
    <property type="match status" value="1"/>
</dbReference>
<evidence type="ECO:0000313" key="2">
    <source>
        <dbReference type="EMBL" id="MCT4701513.1"/>
    </source>
</evidence>
<feature type="domain" description="Glycosyl transferase family 25" evidence="1">
    <location>
        <begin position="2"/>
        <end position="140"/>
    </location>
</feature>
<gene>
    <name evidence="2" type="ORF">MUA00_06815</name>
</gene>
<name>A0A9X2W5P9_9ENTR</name>
<dbReference type="Proteomes" id="UP001150641">
    <property type="component" value="Unassembled WGS sequence"/>
</dbReference>
<organism evidence="2 3">
    <name type="scientific">Dryocola boscaweniae</name>
    <dbReference type="NCBI Taxonomy" id="2925397"/>
    <lineage>
        <taxon>Bacteria</taxon>
        <taxon>Pseudomonadati</taxon>
        <taxon>Pseudomonadota</taxon>
        <taxon>Gammaproteobacteria</taxon>
        <taxon>Enterobacterales</taxon>
        <taxon>Enterobacteriaceae</taxon>
        <taxon>Dryocola</taxon>
    </lineage>
</organism>
<protein>
    <submittedName>
        <fullName evidence="2">Glycosyltransferase family 25 protein</fullName>
    </submittedName>
</protein>
<keyword evidence="3" id="KW-1185">Reference proteome</keyword>
<reference evidence="2" key="1">
    <citation type="submission" date="2022-03" db="EMBL/GenBank/DDBJ databases">
        <title>Proposal of a novel genus Dryocolo and two novel species.</title>
        <authorList>
            <person name="Maddock D.W."/>
            <person name="Brady C.L."/>
            <person name="Denman S."/>
            <person name="Arnold D."/>
        </authorList>
    </citation>
    <scope>NUCLEOTIDE SEQUENCE</scope>
    <source>
        <strain evidence="2">H6W4</strain>
    </source>
</reference>
<dbReference type="InterPro" id="IPR002654">
    <property type="entry name" value="Glyco_trans_25"/>
</dbReference>
<dbReference type="EMBL" id="JALHAP010000074">
    <property type="protein sequence ID" value="MCT4701513.1"/>
    <property type="molecule type" value="Genomic_DNA"/>
</dbReference>
<evidence type="ECO:0000259" key="1">
    <source>
        <dbReference type="Pfam" id="PF01755"/>
    </source>
</evidence>
<dbReference type="AlphaFoldDB" id="A0A9X2W5P9"/>
<comment type="caution">
    <text evidence="2">The sequence shown here is derived from an EMBL/GenBank/DDBJ whole genome shotgun (WGS) entry which is preliminary data.</text>
</comment>
<evidence type="ECO:0000313" key="3">
    <source>
        <dbReference type="Proteomes" id="UP001150641"/>
    </source>
</evidence>
<accession>A0A9X2W5P9</accession>
<proteinExistence type="predicted"/>
<sequence>MEFIEAVDGHLFNENEIKQHTRPLNYAFLKGEVGCALSHQKIYKKMIADNIDQAVIFEDDISLPDNIADIIEHIKIDNKKSSIVLLSRVNRFRTKPLKTITQNYKLHKMHQATTAHAYIINKKTAQNMLDFMYPVWMVADKWDFFEDHSIANIDCIIPAPVVLNDFSLSSTINIDNESNTIHKKKKEIWGKIIKKRPLLAKIKHRYRRAIVPLFSSITVQKKGA</sequence>
<dbReference type="RefSeq" id="WP_271122246.1">
    <property type="nucleotide sequence ID" value="NZ_JALHAN010000061.1"/>
</dbReference>
<dbReference type="CDD" id="cd06532">
    <property type="entry name" value="Glyco_transf_25"/>
    <property type="match status" value="1"/>
</dbReference>